<feature type="domain" description="AAA+ ATPase" evidence="4">
    <location>
        <begin position="53"/>
        <end position="193"/>
    </location>
</feature>
<dbReference type="InterPro" id="IPR041569">
    <property type="entry name" value="AAA_lid_3"/>
</dbReference>
<dbReference type="PROSITE" id="PS00674">
    <property type="entry name" value="AAA"/>
    <property type="match status" value="2"/>
</dbReference>
<evidence type="ECO:0000313" key="6">
    <source>
        <dbReference type="Proteomes" id="UP001145021"/>
    </source>
</evidence>
<proteinExistence type="inferred from homology"/>
<name>A0A9W7XLD6_9FUNG</name>
<dbReference type="InterPro" id="IPR003959">
    <property type="entry name" value="ATPase_AAA_core"/>
</dbReference>
<dbReference type="Proteomes" id="UP001145021">
    <property type="component" value="Unassembled WGS sequence"/>
</dbReference>
<comment type="similarity">
    <text evidence="3">Belongs to the AAA ATPase family.</text>
</comment>
<feature type="domain" description="AAA+ ATPase" evidence="4">
    <location>
        <begin position="312"/>
        <end position="451"/>
    </location>
</feature>
<gene>
    <name evidence="5" type="ORF">LPJ64_003150</name>
</gene>
<dbReference type="EMBL" id="JANBOH010000116">
    <property type="protein sequence ID" value="KAJ1645250.1"/>
    <property type="molecule type" value="Genomic_DNA"/>
</dbReference>
<dbReference type="Pfam" id="PF17862">
    <property type="entry name" value="AAA_lid_3"/>
    <property type="match status" value="2"/>
</dbReference>
<dbReference type="AlphaFoldDB" id="A0A9W7XLD6"/>
<dbReference type="InterPro" id="IPR027417">
    <property type="entry name" value="P-loop_NTPase"/>
</dbReference>
<accession>A0A9W7XLD6</accession>
<organism evidence="5 6">
    <name type="scientific">Coemansia asiatica</name>
    <dbReference type="NCBI Taxonomy" id="1052880"/>
    <lineage>
        <taxon>Eukaryota</taxon>
        <taxon>Fungi</taxon>
        <taxon>Fungi incertae sedis</taxon>
        <taxon>Zoopagomycota</taxon>
        <taxon>Kickxellomycotina</taxon>
        <taxon>Kickxellomycetes</taxon>
        <taxon>Kickxellales</taxon>
        <taxon>Kickxellaceae</taxon>
        <taxon>Coemansia</taxon>
    </lineage>
</organism>
<keyword evidence="1 3" id="KW-0547">Nucleotide-binding</keyword>
<evidence type="ECO:0000313" key="5">
    <source>
        <dbReference type="EMBL" id="KAJ1645250.1"/>
    </source>
</evidence>
<dbReference type="FunFam" id="3.40.50.300:FF:000012">
    <property type="entry name" value="Transitional endoplasmic reticulum ATPase"/>
    <property type="match status" value="1"/>
</dbReference>
<comment type="caution">
    <text evidence="5">The sequence shown here is derived from an EMBL/GenBank/DDBJ whole genome shotgun (WGS) entry which is preliminary data.</text>
</comment>
<dbReference type="SUPFAM" id="SSF52540">
    <property type="entry name" value="P-loop containing nucleoside triphosphate hydrolases"/>
    <property type="match status" value="2"/>
</dbReference>
<dbReference type="Pfam" id="PF00004">
    <property type="entry name" value="AAA"/>
    <property type="match status" value="2"/>
</dbReference>
<keyword evidence="6" id="KW-1185">Reference proteome</keyword>
<dbReference type="InterPro" id="IPR050168">
    <property type="entry name" value="AAA_ATPase_domain"/>
</dbReference>
<dbReference type="InterPro" id="IPR003593">
    <property type="entry name" value="AAA+_ATPase"/>
</dbReference>
<dbReference type="Gene3D" id="3.40.50.300">
    <property type="entry name" value="P-loop containing nucleotide triphosphate hydrolases"/>
    <property type="match status" value="2"/>
</dbReference>
<evidence type="ECO:0000256" key="1">
    <source>
        <dbReference type="ARBA" id="ARBA00022741"/>
    </source>
</evidence>
<dbReference type="GO" id="GO:0005524">
    <property type="term" value="F:ATP binding"/>
    <property type="evidence" value="ECO:0007669"/>
    <property type="project" value="UniProtKB-KW"/>
</dbReference>
<evidence type="ECO:0000256" key="3">
    <source>
        <dbReference type="RuleBase" id="RU003651"/>
    </source>
</evidence>
<dbReference type="Gene3D" id="1.10.8.60">
    <property type="match status" value="2"/>
</dbReference>
<protein>
    <recommendedName>
        <fullName evidence="4">AAA+ ATPase domain-containing protein</fullName>
    </recommendedName>
</protein>
<evidence type="ECO:0000256" key="2">
    <source>
        <dbReference type="ARBA" id="ARBA00022840"/>
    </source>
</evidence>
<dbReference type="FunFam" id="3.40.50.300:FF:001440">
    <property type="entry name" value="ATPase, AAA family protein"/>
    <property type="match status" value="1"/>
</dbReference>
<dbReference type="PANTHER" id="PTHR23077">
    <property type="entry name" value="AAA-FAMILY ATPASE"/>
    <property type="match status" value="1"/>
</dbReference>
<dbReference type="SMART" id="SM00382">
    <property type="entry name" value="AAA"/>
    <property type="match status" value="2"/>
</dbReference>
<evidence type="ECO:0000259" key="4">
    <source>
        <dbReference type="SMART" id="SM00382"/>
    </source>
</evidence>
<dbReference type="GO" id="GO:0016887">
    <property type="term" value="F:ATP hydrolysis activity"/>
    <property type="evidence" value="ECO:0007669"/>
    <property type="project" value="InterPro"/>
</dbReference>
<sequence>MNGLAKGLESIHIDADNQEGTLPGLETAFQGLLEIVQYPITHREKFTRLNIEPPKGVLLYGPPGVGKTHLVRELCKKVSAHLTVIQGPEILGPYLGESEKQLREKFVEAQKMGEKDNKASVLFIDEIDSIAVNRQQGGEQGARLVAQLLTLMDGLENRGRLVVVGATNRPNALDPALRRPGRFDREISIDVPDQEAREKILRHCTKKMPLDGSVDFHILAESTNGYVGADIASLCAEAAVRAVDTRRPVAMGDFADAMGRMVASTKRGLHIDVARTQWEDVGGLGQIKEKLQQAVQWPLERASTMRRLGISPPRGVLLYGPPGCSKTTLVKVIATQTRASFFSLSGASVFSPYVGDSEKAVREIFRKARASAPAVLFFDEIESMVGRRTAESTGDSVQERVLSTMLNEMDGVDGMQDGVLVIGATNRIDMVDAALLRPGRFDRVVYVPPPDELARREILGIRARRMSLAEDIDMDVLAQWTEGFSGADLANLAREAAMLALRRDIESSTV</sequence>
<dbReference type="PANTHER" id="PTHR23077:SF117">
    <property type="entry name" value="AAA+ ATPASE DOMAIN-CONTAINING PROTEIN"/>
    <property type="match status" value="1"/>
</dbReference>
<dbReference type="InterPro" id="IPR003960">
    <property type="entry name" value="ATPase_AAA_CS"/>
</dbReference>
<keyword evidence="2 3" id="KW-0067">ATP-binding</keyword>
<reference evidence="5" key="1">
    <citation type="submission" date="2022-07" db="EMBL/GenBank/DDBJ databases">
        <title>Phylogenomic reconstructions and comparative analyses of Kickxellomycotina fungi.</title>
        <authorList>
            <person name="Reynolds N.K."/>
            <person name="Stajich J.E."/>
            <person name="Barry K."/>
            <person name="Grigoriev I.V."/>
            <person name="Crous P."/>
            <person name="Smith M.E."/>
        </authorList>
    </citation>
    <scope>NUCLEOTIDE SEQUENCE</scope>
    <source>
        <strain evidence="5">NBRC 105413</strain>
    </source>
</reference>